<name>W9H2H8_9PROT</name>
<evidence type="ECO:0000313" key="2">
    <source>
        <dbReference type="EMBL" id="EWY40390.1"/>
    </source>
</evidence>
<protein>
    <submittedName>
        <fullName evidence="2">Uncharacterized protein</fullName>
    </submittedName>
</protein>
<dbReference type="EMBL" id="AVFL01000008">
    <property type="protein sequence ID" value="EWY40390.1"/>
    <property type="molecule type" value="Genomic_DNA"/>
</dbReference>
<proteinExistence type="predicted"/>
<organism evidence="2 3">
    <name type="scientific">Skermanella stibiiresistens SB22</name>
    <dbReference type="NCBI Taxonomy" id="1385369"/>
    <lineage>
        <taxon>Bacteria</taxon>
        <taxon>Pseudomonadati</taxon>
        <taxon>Pseudomonadota</taxon>
        <taxon>Alphaproteobacteria</taxon>
        <taxon>Rhodospirillales</taxon>
        <taxon>Azospirillaceae</taxon>
        <taxon>Skermanella</taxon>
    </lineage>
</organism>
<accession>W9H2H8</accession>
<comment type="caution">
    <text evidence="2">The sequence shown here is derived from an EMBL/GenBank/DDBJ whole genome shotgun (WGS) entry which is preliminary data.</text>
</comment>
<dbReference type="Proteomes" id="UP000019486">
    <property type="component" value="Unassembled WGS sequence"/>
</dbReference>
<evidence type="ECO:0000313" key="3">
    <source>
        <dbReference type="Proteomes" id="UP000019486"/>
    </source>
</evidence>
<dbReference type="AlphaFoldDB" id="W9H2H8"/>
<sequence length="47" mass="4979">MTKASAGSGRRHWTVRGHHAGAAVPARVGRPATEGMVMIQLIERAKA</sequence>
<keyword evidence="3" id="KW-1185">Reference proteome</keyword>
<gene>
    <name evidence="2" type="ORF">N825_36425</name>
</gene>
<reference evidence="2 3" key="1">
    <citation type="submission" date="2013-08" db="EMBL/GenBank/DDBJ databases">
        <title>The genome sequence of Skermanella stibiiresistens.</title>
        <authorList>
            <person name="Zhu W."/>
            <person name="Wang G."/>
        </authorList>
    </citation>
    <scope>NUCLEOTIDE SEQUENCE [LARGE SCALE GENOMIC DNA]</scope>
    <source>
        <strain evidence="2 3">SB22</strain>
    </source>
</reference>
<feature type="compositionally biased region" description="Basic residues" evidence="1">
    <location>
        <begin position="9"/>
        <end position="19"/>
    </location>
</feature>
<evidence type="ECO:0000256" key="1">
    <source>
        <dbReference type="SAM" id="MobiDB-lite"/>
    </source>
</evidence>
<dbReference type="STRING" id="1385369.N825_36425"/>
<feature type="region of interest" description="Disordered" evidence="1">
    <location>
        <begin position="1"/>
        <end position="27"/>
    </location>
</feature>